<dbReference type="InterPro" id="IPR006680">
    <property type="entry name" value="Amidohydro-rel"/>
</dbReference>
<evidence type="ECO:0000313" key="5">
    <source>
        <dbReference type="Proteomes" id="UP001174909"/>
    </source>
</evidence>
<evidence type="ECO:0000313" key="4">
    <source>
        <dbReference type="EMBL" id="CAI8046003.1"/>
    </source>
</evidence>
<dbReference type="SUPFAM" id="SSF51556">
    <property type="entry name" value="Metallo-dependent hydrolases"/>
    <property type="match status" value="1"/>
</dbReference>
<dbReference type="PANTHER" id="PTHR21240">
    <property type="entry name" value="2-AMINO-3-CARBOXYLMUCONATE-6-SEMIALDEHYDE DECARBOXYLASE"/>
    <property type="match status" value="1"/>
</dbReference>
<keyword evidence="2" id="KW-0210">Decarboxylase</keyword>
<proteinExistence type="inferred from homology"/>
<dbReference type="InterPro" id="IPR032466">
    <property type="entry name" value="Metal_Hydrolase"/>
</dbReference>
<name>A0AA35TDL0_GEOBA</name>
<sequence>MSKDYPTFDCDAHITEPPEIWERANDNLTSQELEALRSTMWYDPESRQLIVNGKAGVGIGSQRRGGIPGTMRVITNAGPGVKHDIQRALNVRNLDPSTSLTQEQVEYLDHDGAYEPAPRLRDMDMQGIDQVMIIPSDIDTYPWLQNALGARAACKAYNDWAYEYTLENPDRLFFAALLPLQNPLYAAEEIYRPKYEPVWNALEETGLVYGMHPFPASGGLKPMGYSEQYSGAELIRRTISTSGIPHSFLSNVQNFQAEAALWVSMVLMSGFFEKHPKINAAVFEASSTWLSFVLDECDKAYKLYRNERQMAPLSRLPSETFFEHCMTGFEGDEAPPSRFPEFYRDILIWASDVYHHDGDDVWRAIDTMQQCELPVADQALFLGGNARRLYRVDPPKDIIRQRVTEIDRPDWWPTEEEIDKALLPESSLLRR</sequence>
<dbReference type="Gene3D" id="3.20.20.140">
    <property type="entry name" value="Metal-dependent hydrolases"/>
    <property type="match status" value="1"/>
</dbReference>
<evidence type="ECO:0000256" key="1">
    <source>
        <dbReference type="ARBA" id="ARBA00023239"/>
    </source>
</evidence>
<dbReference type="GO" id="GO:0016787">
    <property type="term" value="F:hydrolase activity"/>
    <property type="evidence" value="ECO:0007669"/>
    <property type="project" value="InterPro"/>
</dbReference>
<dbReference type="EC" id="4.1.1.45" evidence="2"/>
<reference evidence="4" key="1">
    <citation type="submission" date="2023-03" db="EMBL/GenBank/DDBJ databases">
        <authorList>
            <person name="Steffen K."/>
            <person name="Cardenas P."/>
        </authorList>
    </citation>
    <scope>NUCLEOTIDE SEQUENCE</scope>
</reference>
<comment type="function">
    <text evidence="2">Converts alpha-amino-beta-carboxymuconate-epsilon-semialdehyde (ACMS) to alpha-aminomuconate semialdehyde (AMS).</text>
</comment>
<protein>
    <recommendedName>
        <fullName evidence="2">2-amino-3-carboxymuconate-6-semialdehyde decarboxylase</fullName>
        <ecNumber evidence="2">4.1.1.45</ecNumber>
    </recommendedName>
    <alternativeName>
        <fullName evidence="2">Picolinate carboxylase</fullName>
    </alternativeName>
</protein>
<comment type="similarity">
    <text evidence="2">Belongs to the metallo-dependent hydrolases superfamily.</text>
</comment>
<comment type="catalytic activity">
    <reaction evidence="2">
        <text>2-amino-3-carboxymuconate 6-semialdehyde + H(+) = 2-aminomuconate 6-semialdehyde + CO2</text>
        <dbReference type="Rhea" id="RHEA:16557"/>
        <dbReference type="ChEBI" id="CHEBI:15378"/>
        <dbReference type="ChEBI" id="CHEBI:16526"/>
        <dbReference type="ChEBI" id="CHEBI:77634"/>
        <dbReference type="ChEBI" id="CHEBI:77803"/>
        <dbReference type="EC" id="4.1.1.45"/>
    </reaction>
</comment>
<keyword evidence="1 2" id="KW-0456">Lyase</keyword>
<comment type="caution">
    <text evidence="4">The sequence shown here is derived from an EMBL/GenBank/DDBJ whole genome shotgun (WGS) entry which is preliminary data.</text>
</comment>
<dbReference type="PANTHER" id="PTHR21240:SF28">
    <property type="entry name" value="ISO-OROTATE DECARBOXYLASE (EUROFUNG)"/>
    <property type="match status" value="1"/>
</dbReference>
<evidence type="ECO:0000259" key="3">
    <source>
        <dbReference type="Pfam" id="PF04909"/>
    </source>
</evidence>
<dbReference type="AlphaFoldDB" id="A0AA35TDL0"/>
<keyword evidence="5" id="KW-1185">Reference proteome</keyword>
<dbReference type="GO" id="GO:0019748">
    <property type="term" value="P:secondary metabolic process"/>
    <property type="evidence" value="ECO:0007669"/>
    <property type="project" value="TreeGrafter"/>
</dbReference>
<dbReference type="InterPro" id="IPR032465">
    <property type="entry name" value="ACMSD"/>
</dbReference>
<organism evidence="4 5">
    <name type="scientific">Geodia barretti</name>
    <name type="common">Barrett's horny sponge</name>
    <dbReference type="NCBI Taxonomy" id="519541"/>
    <lineage>
        <taxon>Eukaryota</taxon>
        <taxon>Metazoa</taxon>
        <taxon>Porifera</taxon>
        <taxon>Demospongiae</taxon>
        <taxon>Heteroscleromorpha</taxon>
        <taxon>Tetractinellida</taxon>
        <taxon>Astrophorina</taxon>
        <taxon>Geodiidae</taxon>
        <taxon>Geodia</taxon>
    </lineage>
</organism>
<dbReference type="Proteomes" id="UP001174909">
    <property type="component" value="Unassembled WGS sequence"/>
</dbReference>
<dbReference type="EMBL" id="CASHTH010003518">
    <property type="protein sequence ID" value="CAI8046003.1"/>
    <property type="molecule type" value="Genomic_DNA"/>
</dbReference>
<dbReference type="GO" id="GO:0001760">
    <property type="term" value="F:aminocarboxymuconate-semialdehyde decarboxylase activity"/>
    <property type="evidence" value="ECO:0007669"/>
    <property type="project" value="UniProtKB-UniRule"/>
</dbReference>
<dbReference type="GO" id="GO:0005829">
    <property type="term" value="C:cytosol"/>
    <property type="evidence" value="ECO:0007669"/>
    <property type="project" value="UniProtKB-UniRule"/>
</dbReference>
<dbReference type="GO" id="GO:1904985">
    <property type="term" value="P:negative regulation of quinolinate biosynthetic process"/>
    <property type="evidence" value="ECO:0007669"/>
    <property type="project" value="UniProtKB-UniRule"/>
</dbReference>
<comment type="subunit">
    <text evidence="2">Monomer.</text>
</comment>
<feature type="domain" description="Amidohydrolase-related" evidence="3">
    <location>
        <begin position="184"/>
        <end position="391"/>
    </location>
</feature>
<comment type="pathway">
    <text evidence="2">Secondary metabolite metabolism; quinolate metabolism.</text>
</comment>
<evidence type="ECO:0000256" key="2">
    <source>
        <dbReference type="RuleBase" id="RU366045"/>
    </source>
</evidence>
<accession>A0AA35TDL0</accession>
<dbReference type="Pfam" id="PF04909">
    <property type="entry name" value="Amidohydro_2"/>
    <property type="match status" value="1"/>
</dbReference>
<gene>
    <name evidence="4" type="ORF">GBAR_LOCUS25439</name>
</gene>